<evidence type="ECO:0000259" key="6">
    <source>
        <dbReference type="PROSITE" id="PS51935"/>
    </source>
</evidence>
<dbReference type="PROSITE" id="PS51935">
    <property type="entry name" value="NLPC_P60"/>
    <property type="match status" value="1"/>
</dbReference>
<accession>A0A3B0YA77</accession>
<dbReference type="Gene3D" id="3.90.1720.10">
    <property type="entry name" value="endopeptidase domain like (from Nostoc punctiforme)"/>
    <property type="match status" value="1"/>
</dbReference>
<dbReference type="PANTHER" id="PTHR47053:SF1">
    <property type="entry name" value="MUREIN DD-ENDOPEPTIDASE MEPH-RELATED"/>
    <property type="match status" value="1"/>
</dbReference>
<reference evidence="7" key="1">
    <citation type="submission" date="2018-06" db="EMBL/GenBank/DDBJ databases">
        <authorList>
            <person name="Zhirakovskaya E."/>
        </authorList>
    </citation>
    <scope>NUCLEOTIDE SEQUENCE</scope>
</reference>
<dbReference type="GO" id="GO:0008234">
    <property type="term" value="F:cysteine-type peptidase activity"/>
    <property type="evidence" value="ECO:0007669"/>
    <property type="project" value="UniProtKB-KW"/>
</dbReference>
<evidence type="ECO:0000256" key="5">
    <source>
        <dbReference type="SAM" id="MobiDB-lite"/>
    </source>
</evidence>
<dbReference type="Pfam" id="PF00877">
    <property type="entry name" value="NLPC_P60"/>
    <property type="match status" value="1"/>
</dbReference>
<dbReference type="PROSITE" id="PS51257">
    <property type="entry name" value="PROKAR_LIPOPROTEIN"/>
    <property type="match status" value="1"/>
</dbReference>
<dbReference type="AlphaFoldDB" id="A0A3B0YA77"/>
<evidence type="ECO:0000256" key="3">
    <source>
        <dbReference type="ARBA" id="ARBA00022801"/>
    </source>
</evidence>
<dbReference type="InterPro" id="IPR000064">
    <property type="entry name" value="NLP_P60_dom"/>
</dbReference>
<dbReference type="GO" id="GO:0006508">
    <property type="term" value="P:proteolysis"/>
    <property type="evidence" value="ECO:0007669"/>
    <property type="project" value="UniProtKB-KW"/>
</dbReference>
<protein>
    <recommendedName>
        <fullName evidence="6">NlpC/P60 domain-containing protein</fullName>
    </recommendedName>
</protein>
<comment type="similarity">
    <text evidence="1">Belongs to the peptidase C40 family.</text>
</comment>
<sequence length="177" mass="19194">MTRKSKFGRPLSAIAFMLVLTGLAACTSAPPVKPHDKPHSHAETKAVAPASVKHRSPSRGALAVAANMIGTPYRYGGASPRGFDCSGLVQYAYSQVGVQAPRSTKEQYRQIRRIRVSELRPGDLVFFKLSGNRVSHVGIYAGDDRFIHSPSSGKSVSYASLRNPYWKKRIAGAGRLP</sequence>
<keyword evidence="3" id="KW-0378">Hydrolase</keyword>
<feature type="compositionally biased region" description="Basic and acidic residues" evidence="5">
    <location>
        <begin position="33"/>
        <end position="44"/>
    </location>
</feature>
<dbReference type="SUPFAM" id="SSF54001">
    <property type="entry name" value="Cysteine proteinases"/>
    <property type="match status" value="1"/>
</dbReference>
<dbReference type="EMBL" id="UOFN01000060">
    <property type="protein sequence ID" value="VAW76491.1"/>
    <property type="molecule type" value="Genomic_DNA"/>
</dbReference>
<dbReference type="InterPro" id="IPR051202">
    <property type="entry name" value="Peptidase_C40"/>
</dbReference>
<evidence type="ECO:0000256" key="4">
    <source>
        <dbReference type="ARBA" id="ARBA00022807"/>
    </source>
</evidence>
<organism evidence="7">
    <name type="scientific">hydrothermal vent metagenome</name>
    <dbReference type="NCBI Taxonomy" id="652676"/>
    <lineage>
        <taxon>unclassified sequences</taxon>
        <taxon>metagenomes</taxon>
        <taxon>ecological metagenomes</taxon>
    </lineage>
</organism>
<feature type="region of interest" description="Disordered" evidence="5">
    <location>
        <begin position="30"/>
        <end position="52"/>
    </location>
</feature>
<name>A0A3B0YA77_9ZZZZ</name>
<proteinExistence type="inferred from homology"/>
<keyword evidence="2" id="KW-0645">Protease</keyword>
<keyword evidence="4" id="KW-0788">Thiol protease</keyword>
<evidence type="ECO:0000256" key="2">
    <source>
        <dbReference type="ARBA" id="ARBA00022670"/>
    </source>
</evidence>
<evidence type="ECO:0000313" key="7">
    <source>
        <dbReference type="EMBL" id="VAW76491.1"/>
    </source>
</evidence>
<feature type="domain" description="NlpC/P60" evidence="6">
    <location>
        <begin position="55"/>
        <end position="177"/>
    </location>
</feature>
<dbReference type="PANTHER" id="PTHR47053">
    <property type="entry name" value="MUREIN DD-ENDOPEPTIDASE MEPH-RELATED"/>
    <property type="match status" value="1"/>
</dbReference>
<dbReference type="InterPro" id="IPR038765">
    <property type="entry name" value="Papain-like_cys_pep_sf"/>
</dbReference>
<evidence type="ECO:0000256" key="1">
    <source>
        <dbReference type="ARBA" id="ARBA00007074"/>
    </source>
</evidence>
<gene>
    <name evidence="7" type="ORF">MNBD_GAMMA15-1620</name>
</gene>